<feature type="transmembrane region" description="Helical" evidence="1">
    <location>
        <begin position="20"/>
        <end position="43"/>
    </location>
</feature>
<accession>A0A3N9WLK2</accession>
<protein>
    <submittedName>
        <fullName evidence="2">Uncharacterized protein</fullName>
    </submittedName>
</protein>
<keyword evidence="1" id="KW-1133">Transmembrane helix</keyword>
<keyword evidence="1" id="KW-0812">Transmembrane</keyword>
<dbReference type="Proteomes" id="UP000282312">
    <property type="component" value="Unassembled WGS sequence"/>
</dbReference>
<name>A0A3N9WLK2_9ACTN</name>
<dbReference type="EMBL" id="QGSZ01000218">
    <property type="protein sequence ID" value="RQX01812.1"/>
    <property type="molecule type" value="Genomic_DNA"/>
</dbReference>
<feature type="transmembrane region" description="Helical" evidence="1">
    <location>
        <begin position="63"/>
        <end position="81"/>
    </location>
</feature>
<comment type="caution">
    <text evidence="2">The sequence shown here is derived from an EMBL/GenBank/DDBJ whole genome shotgun (WGS) entry which is preliminary data.</text>
</comment>
<dbReference type="AlphaFoldDB" id="A0A3N9WLK2"/>
<sequence>MALHACVAWAVLTRTARQALTLAAVAVLSLVAVGSAILLTLTYDDASALFSGAVPAVVPRPGLGGIVAVLAILISAGAAAVSGAGHRAMAVAPTNARP</sequence>
<proteinExistence type="predicted"/>
<organism evidence="2 3">
    <name type="scientific">Micromonospora inaquosa</name>
    <dbReference type="NCBI Taxonomy" id="2203716"/>
    <lineage>
        <taxon>Bacteria</taxon>
        <taxon>Bacillati</taxon>
        <taxon>Actinomycetota</taxon>
        <taxon>Actinomycetes</taxon>
        <taxon>Micromonosporales</taxon>
        <taxon>Micromonosporaceae</taxon>
        <taxon>Micromonospora</taxon>
    </lineage>
</organism>
<gene>
    <name evidence="2" type="ORF">DLJ59_17530</name>
</gene>
<keyword evidence="1" id="KW-0472">Membrane</keyword>
<evidence type="ECO:0000256" key="1">
    <source>
        <dbReference type="SAM" id="Phobius"/>
    </source>
</evidence>
<evidence type="ECO:0000313" key="3">
    <source>
        <dbReference type="Proteomes" id="UP000282312"/>
    </source>
</evidence>
<evidence type="ECO:0000313" key="2">
    <source>
        <dbReference type="EMBL" id="RQX01812.1"/>
    </source>
</evidence>
<reference evidence="2 3" key="1">
    <citation type="submission" date="2018-05" db="EMBL/GenBank/DDBJ databases">
        <title>Micromonospora from Atacama Desert.</title>
        <authorList>
            <person name="Carro L."/>
            <person name="Goodfellow M."/>
            <person name="Klenk H.-P."/>
        </authorList>
    </citation>
    <scope>NUCLEOTIDE SEQUENCE [LARGE SCALE GENOMIC DNA]</scope>
    <source>
        <strain evidence="2 3">LB39</strain>
    </source>
</reference>
<keyword evidence="3" id="KW-1185">Reference proteome</keyword>